<dbReference type="RefSeq" id="WP_157396000.1">
    <property type="nucleotide sequence ID" value="NZ_WSEL01000002.1"/>
</dbReference>
<reference evidence="1 2" key="1">
    <citation type="submission" date="2019-12" db="EMBL/GenBank/DDBJ databases">
        <authorList>
            <person name="Huq M.A."/>
        </authorList>
    </citation>
    <scope>NUCLEOTIDE SEQUENCE [LARGE SCALE GENOMIC DNA]</scope>
    <source>
        <strain evidence="1 2">MAH-25</strain>
    </source>
</reference>
<evidence type="ECO:0000313" key="1">
    <source>
        <dbReference type="EMBL" id="MVQ27856.1"/>
    </source>
</evidence>
<comment type="caution">
    <text evidence="1">The sequence shown here is derived from an EMBL/GenBank/DDBJ whole genome shotgun (WGS) entry which is preliminary data.</text>
</comment>
<keyword evidence="2" id="KW-1185">Reference proteome</keyword>
<sequence>MSQRLTEAREALRSAQVEQLRRDVRCEQEYGLRLIEYSAELGRQLRFQAAGKAAYTKAMNAFVGELAKHAPPSHPFLDPEHRKLMVQSYWEEALREGGIALPPLPLK</sequence>
<name>A0A6N8INQ5_9BURK</name>
<dbReference type="EMBL" id="WSEL01000002">
    <property type="protein sequence ID" value="MVQ27856.1"/>
    <property type="molecule type" value="Genomic_DNA"/>
</dbReference>
<dbReference type="Proteomes" id="UP000469385">
    <property type="component" value="Unassembled WGS sequence"/>
</dbReference>
<organism evidence="1 2">
    <name type="scientific">Ramlibacter pinisoli</name>
    <dbReference type="NCBI Taxonomy" id="2682844"/>
    <lineage>
        <taxon>Bacteria</taxon>
        <taxon>Pseudomonadati</taxon>
        <taxon>Pseudomonadota</taxon>
        <taxon>Betaproteobacteria</taxon>
        <taxon>Burkholderiales</taxon>
        <taxon>Comamonadaceae</taxon>
        <taxon>Ramlibacter</taxon>
    </lineage>
</organism>
<accession>A0A6N8INQ5</accession>
<protein>
    <submittedName>
        <fullName evidence="1">Uncharacterized protein</fullName>
    </submittedName>
</protein>
<dbReference type="AlphaFoldDB" id="A0A6N8INQ5"/>
<evidence type="ECO:0000313" key="2">
    <source>
        <dbReference type="Proteomes" id="UP000469385"/>
    </source>
</evidence>
<proteinExistence type="predicted"/>
<gene>
    <name evidence="1" type="ORF">GON04_00235</name>
</gene>